<dbReference type="EMBL" id="BLBS01000054">
    <property type="protein sequence ID" value="GET92462.1"/>
    <property type="molecule type" value="Genomic_DNA"/>
</dbReference>
<dbReference type="AlphaFoldDB" id="A0A640KSF3"/>
<gene>
    <name evidence="1" type="ORF">LtaPh_3438700</name>
</gene>
<name>A0A640KSF3_LEITA</name>
<dbReference type="InterPro" id="IPR032942">
    <property type="entry name" value="BPI/LBP/Plunc"/>
</dbReference>
<evidence type="ECO:0000313" key="2">
    <source>
        <dbReference type="Proteomes" id="UP000419144"/>
    </source>
</evidence>
<comment type="caution">
    <text evidence="1">The sequence shown here is derived from an EMBL/GenBank/DDBJ whole genome shotgun (WGS) entry which is preliminary data.</text>
</comment>
<dbReference type="SUPFAM" id="SSF55394">
    <property type="entry name" value="Bactericidal permeability-increasing protein, BPI"/>
    <property type="match status" value="1"/>
</dbReference>
<proteinExistence type="predicted"/>
<reference evidence="1" key="1">
    <citation type="submission" date="2019-11" db="EMBL/GenBank/DDBJ databases">
        <title>Leishmania tarentolae CDS.</title>
        <authorList>
            <person name="Goto Y."/>
            <person name="Yamagishi J."/>
        </authorList>
    </citation>
    <scope>NUCLEOTIDE SEQUENCE [LARGE SCALE GENOMIC DNA]</scope>
    <source>
        <strain evidence="1">Parrot Tar II</strain>
    </source>
</reference>
<organism evidence="1 2">
    <name type="scientific">Leishmania tarentolae</name>
    <name type="common">Sauroleishmania tarentolae</name>
    <dbReference type="NCBI Taxonomy" id="5689"/>
    <lineage>
        <taxon>Eukaryota</taxon>
        <taxon>Discoba</taxon>
        <taxon>Euglenozoa</taxon>
        <taxon>Kinetoplastea</taxon>
        <taxon>Metakinetoplastina</taxon>
        <taxon>Trypanosomatida</taxon>
        <taxon>Trypanosomatidae</taxon>
        <taxon>Leishmaniinae</taxon>
        <taxon>Leishmania</taxon>
        <taxon>lizard Leishmania</taxon>
    </lineage>
</organism>
<dbReference type="Proteomes" id="UP000419144">
    <property type="component" value="Unassembled WGS sequence"/>
</dbReference>
<dbReference type="Gene3D" id="3.15.20.10">
    <property type="entry name" value="Bactericidal permeability-increasing protein, domain 2"/>
    <property type="match status" value="1"/>
</dbReference>
<dbReference type="VEuPathDB" id="TriTrypDB:LtaPh_3438700"/>
<keyword evidence="2" id="KW-1185">Reference proteome</keyword>
<evidence type="ECO:0000313" key="1">
    <source>
        <dbReference type="EMBL" id="GET92462.1"/>
    </source>
</evidence>
<dbReference type="OrthoDB" id="260782at2759"/>
<accession>A0A640KSF3</accession>
<sequence length="554" mass="61223">MKLYGKRNDGGSWALRRSLCLLWLVWLFAVLYGFRVLQSMHRDPLSDIRTVVDKGVSECRSANVSVAVTSTLMNAFVKAAIIPMVENEGNGVIVAEEEVNHIWVDKMMLRHFKVGSLFVRTAVPDAQSMAVHATGLGVEVNKSRFIFHYMGVKCSGTFWASMKETALDAVMHFTLLPEGRWNVSFPHLKLDWGQVDIHHELDTKACNFAQEVVELLTGELDVVVLSQVKKTVNREIPRKAAEGLNHAFDKVGIRAITPPVMTTDSMAVTLDLNSLNSDCASAPTTSTVPNLVSRDLALRTTVTSVNNALYNMVQAHRLYVEKHLSAVWNTTILEEFFPELYQACPECRLYMRMEATKAPALEVVQEGEVSAVVQDLVVGMYVQPNTTQHSSALSFLIKRKQLSTTAGFSAMHRFLERNKRVSSRYPHEPIPVLAIGCSAVLGVRNISADAGDGISYEVLPVRDVSVKVVASNIGDVKTEDLQKIITKVWNDFAAPVANSESPLKLPFFFQEAVLKLGSDTVEGGVNVNLQEEFTQAVLWDLPVDHGGEGKGPLE</sequence>
<dbReference type="Gene3D" id="3.15.10.10">
    <property type="entry name" value="Bactericidal permeability-increasing protein, domain 1"/>
    <property type="match status" value="1"/>
</dbReference>
<protein>
    <submittedName>
        <fullName evidence="1">Expression site-associated protein 5, putative</fullName>
    </submittedName>
</protein>
<dbReference type="PANTHER" id="PTHR10504:SF131">
    <property type="entry name" value="BPI2 DOMAIN-CONTAINING PROTEIN"/>
    <property type="match status" value="1"/>
</dbReference>
<dbReference type="GO" id="GO:0008289">
    <property type="term" value="F:lipid binding"/>
    <property type="evidence" value="ECO:0007669"/>
    <property type="project" value="InterPro"/>
</dbReference>
<dbReference type="PANTHER" id="PTHR10504">
    <property type="entry name" value="BACTERICIDAL PERMEABILITY-INCREASING BPI PROTEIN-RELATED"/>
    <property type="match status" value="1"/>
</dbReference>
<dbReference type="InterPro" id="IPR017943">
    <property type="entry name" value="Bactericidal_perm-incr_a/b_dom"/>
</dbReference>